<reference evidence="1" key="1">
    <citation type="submission" date="2014-09" db="EMBL/GenBank/DDBJ databases">
        <authorList>
            <person name="Magalhaes I.L.F."/>
            <person name="Oliveira U."/>
            <person name="Santos F.R."/>
            <person name="Vidigal T.H.D.A."/>
            <person name="Brescovit A.D."/>
            <person name="Santos A.J."/>
        </authorList>
    </citation>
    <scope>NUCLEOTIDE SEQUENCE</scope>
    <source>
        <tissue evidence="1">Shoot tissue taken approximately 20 cm above the soil surface</tissue>
    </source>
</reference>
<organism evidence="1">
    <name type="scientific">Arundo donax</name>
    <name type="common">Giant reed</name>
    <name type="synonym">Donax arundinaceus</name>
    <dbReference type="NCBI Taxonomy" id="35708"/>
    <lineage>
        <taxon>Eukaryota</taxon>
        <taxon>Viridiplantae</taxon>
        <taxon>Streptophyta</taxon>
        <taxon>Embryophyta</taxon>
        <taxon>Tracheophyta</taxon>
        <taxon>Spermatophyta</taxon>
        <taxon>Magnoliopsida</taxon>
        <taxon>Liliopsida</taxon>
        <taxon>Poales</taxon>
        <taxon>Poaceae</taxon>
        <taxon>PACMAD clade</taxon>
        <taxon>Arundinoideae</taxon>
        <taxon>Arundineae</taxon>
        <taxon>Arundo</taxon>
    </lineage>
</organism>
<reference evidence="1" key="2">
    <citation type="journal article" date="2015" name="Data Brief">
        <title>Shoot transcriptome of the giant reed, Arundo donax.</title>
        <authorList>
            <person name="Barrero R.A."/>
            <person name="Guerrero F.D."/>
            <person name="Moolhuijzen P."/>
            <person name="Goolsby J.A."/>
            <person name="Tidwell J."/>
            <person name="Bellgard S.E."/>
            <person name="Bellgard M.I."/>
        </authorList>
    </citation>
    <scope>NUCLEOTIDE SEQUENCE</scope>
    <source>
        <tissue evidence="1">Shoot tissue taken approximately 20 cm above the soil surface</tissue>
    </source>
</reference>
<evidence type="ECO:0000313" key="1">
    <source>
        <dbReference type="EMBL" id="JAD18134.1"/>
    </source>
</evidence>
<dbReference type="AlphaFoldDB" id="A0A0A8XW01"/>
<proteinExistence type="predicted"/>
<dbReference type="EMBL" id="GBRH01279761">
    <property type="protein sequence ID" value="JAD18134.1"/>
    <property type="molecule type" value="Transcribed_RNA"/>
</dbReference>
<name>A0A0A8XW01_ARUDO</name>
<sequence>MVEWLGLSSFTSSGANTEQSKWIHPCDSYFIYKNRNLVVPIRSPSSRKFVVCC</sequence>
<accession>A0A0A8XW01</accession>
<protein>
    <submittedName>
        <fullName evidence="1">Uncharacterized protein</fullName>
    </submittedName>
</protein>